<name>A0A5N6REF6_9ROSI</name>
<evidence type="ECO:0000313" key="2">
    <source>
        <dbReference type="EMBL" id="KAE8077403.1"/>
    </source>
</evidence>
<gene>
    <name evidence="2" type="ORF">FH972_015970</name>
</gene>
<sequence length="99" mass="10991">MNPPCPDAEEENASRPQELAPAPTETNYLPPETTKTNLPLAPGPVTMERNESHVMVVSRALTFDLTVFEIDLEVQCFLRRGNLAAFRSADACEGSFRNR</sequence>
<dbReference type="Proteomes" id="UP000327013">
    <property type="component" value="Chromosome 6"/>
</dbReference>
<keyword evidence="3" id="KW-1185">Reference proteome</keyword>
<accession>A0A5N6REF6</accession>
<dbReference type="EMBL" id="CM017326">
    <property type="protein sequence ID" value="KAE8077403.1"/>
    <property type="molecule type" value="Genomic_DNA"/>
</dbReference>
<evidence type="ECO:0000313" key="3">
    <source>
        <dbReference type="Proteomes" id="UP000327013"/>
    </source>
</evidence>
<reference evidence="2 3" key="1">
    <citation type="submission" date="2019-06" db="EMBL/GenBank/DDBJ databases">
        <title>A chromosomal-level reference genome of Carpinus fangiana (Coryloideae, Betulaceae).</title>
        <authorList>
            <person name="Yang X."/>
            <person name="Wang Z."/>
            <person name="Zhang L."/>
            <person name="Hao G."/>
            <person name="Liu J."/>
            <person name="Yang Y."/>
        </authorList>
    </citation>
    <scope>NUCLEOTIDE SEQUENCE [LARGE SCALE GENOMIC DNA]</scope>
    <source>
        <strain evidence="2">Cfa_2016G</strain>
        <tissue evidence="2">Leaf</tissue>
    </source>
</reference>
<proteinExistence type="predicted"/>
<organism evidence="2 3">
    <name type="scientific">Carpinus fangiana</name>
    <dbReference type="NCBI Taxonomy" id="176857"/>
    <lineage>
        <taxon>Eukaryota</taxon>
        <taxon>Viridiplantae</taxon>
        <taxon>Streptophyta</taxon>
        <taxon>Embryophyta</taxon>
        <taxon>Tracheophyta</taxon>
        <taxon>Spermatophyta</taxon>
        <taxon>Magnoliopsida</taxon>
        <taxon>eudicotyledons</taxon>
        <taxon>Gunneridae</taxon>
        <taxon>Pentapetalae</taxon>
        <taxon>rosids</taxon>
        <taxon>fabids</taxon>
        <taxon>Fagales</taxon>
        <taxon>Betulaceae</taxon>
        <taxon>Carpinus</taxon>
    </lineage>
</organism>
<feature type="region of interest" description="Disordered" evidence="1">
    <location>
        <begin position="1"/>
        <end position="45"/>
    </location>
</feature>
<dbReference type="AlphaFoldDB" id="A0A5N6REF6"/>
<protein>
    <submittedName>
        <fullName evidence="2">Uncharacterized protein</fullName>
    </submittedName>
</protein>
<evidence type="ECO:0000256" key="1">
    <source>
        <dbReference type="SAM" id="MobiDB-lite"/>
    </source>
</evidence>